<accession>A0A848QPS7</accession>
<feature type="transmembrane region" description="Helical" evidence="1">
    <location>
        <begin position="61"/>
        <end position="83"/>
    </location>
</feature>
<name>A0A848QPS7_9SPHN</name>
<keyword evidence="1" id="KW-0812">Transmembrane</keyword>
<organism evidence="2 3">
    <name type="scientific">Pontixanthobacter rizhaonensis</name>
    <dbReference type="NCBI Taxonomy" id="2730337"/>
    <lineage>
        <taxon>Bacteria</taxon>
        <taxon>Pseudomonadati</taxon>
        <taxon>Pseudomonadota</taxon>
        <taxon>Alphaproteobacteria</taxon>
        <taxon>Sphingomonadales</taxon>
        <taxon>Erythrobacteraceae</taxon>
        <taxon>Pontixanthobacter</taxon>
    </lineage>
</organism>
<feature type="transmembrane region" description="Helical" evidence="1">
    <location>
        <begin position="144"/>
        <end position="164"/>
    </location>
</feature>
<protein>
    <recommendedName>
        <fullName evidence="4">DUF2975 domain-containing protein</fullName>
    </recommendedName>
</protein>
<proteinExistence type="predicted"/>
<dbReference type="Proteomes" id="UP000561181">
    <property type="component" value="Unassembled WGS sequence"/>
</dbReference>
<keyword evidence="3" id="KW-1185">Reference proteome</keyword>
<evidence type="ECO:0000313" key="3">
    <source>
        <dbReference type="Proteomes" id="UP000561181"/>
    </source>
</evidence>
<comment type="caution">
    <text evidence="2">The sequence shown here is derived from an EMBL/GenBank/DDBJ whole genome shotgun (WGS) entry which is preliminary data.</text>
</comment>
<sequence length="178" mass="18938">MIARSTSAAIAWSHLALRFIRPLIGVLTMIAIICAPLAIVFQNEAFAAVQQHFGEPASAYPASHVAALIVCGAIVLGLVWLFLKTLTAIVMSAERADPITVQNAERLAFMGWIMVAIQLFKYPTAWLGLIVETAFKGPTSTVEVSGTLLGIIAVLTLFLLSSIVRSGAAARTYPEGAI</sequence>
<feature type="transmembrane region" description="Helical" evidence="1">
    <location>
        <begin position="20"/>
        <end position="41"/>
    </location>
</feature>
<reference evidence="2 3" key="1">
    <citation type="submission" date="2020-04" db="EMBL/GenBank/DDBJ databases">
        <authorList>
            <person name="Liu A."/>
        </authorList>
    </citation>
    <scope>NUCLEOTIDE SEQUENCE [LARGE SCALE GENOMIC DNA]</scope>
    <source>
        <strain evidence="2 3">RZ02</strain>
    </source>
</reference>
<dbReference type="AlphaFoldDB" id="A0A848QPS7"/>
<keyword evidence="1" id="KW-1133">Transmembrane helix</keyword>
<dbReference type="RefSeq" id="WP_170013870.1">
    <property type="nucleotide sequence ID" value="NZ_JABCRE010000003.1"/>
</dbReference>
<evidence type="ECO:0000313" key="2">
    <source>
        <dbReference type="EMBL" id="NMW32909.1"/>
    </source>
</evidence>
<gene>
    <name evidence="2" type="ORF">HKD42_12635</name>
</gene>
<dbReference type="EMBL" id="JABCRE010000003">
    <property type="protein sequence ID" value="NMW32909.1"/>
    <property type="molecule type" value="Genomic_DNA"/>
</dbReference>
<evidence type="ECO:0008006" key="4">
    <source>
        <dbReference type="Google" id="ProtNLM"/>
    </source>
</evidence>
<keyword evidence="1" id="KW-0472">Membrane</keyword>
<evidence type="ECO:0000256" key="1">
    <source>
        <dbReference type="SAM" id="Phobius"/>
    </source>
</evidence>
<feature type="transmembrane region" description="Helical" evidence="1">
    <location>
        <begin position="104"/>
        <end position="124"/>
    </location>
</feature>